<comment type="caution">
    <text evidence="1">The sequence shown here is derived from an EMBL/GenBank/DDBJ whole genome shotgun (WGS) entry which is preliminary data.</text>
</comment>
<accession>A0ABS3BN18</accession>
<organism evidence="1 2">
    <name type="scientific">Algoriphagus aestuariicola</name>
    <dbReference type="NCBI Taxonomy" id="1852016"/>
    <lineage>
        <taxon>Bacteria</taxon>
        <taxon>Pseudomonadati</taxon>
        <taxon>Bacteroidota</taxon>
        <taxon>Cytophagia</taxon>
        <taxon>Cytophagales</taxon>
        <taxon>Cyclobacteriaceae</taxon>
        <taxon>Algoriphagus</taxon>
    </lineage>
</organism>
<dbReference type="EMBL" id="JAFKCW010000001">
    <property type="protein sequence ID" value="MBN7800558.1"/>
    <property type="molecule type" value="Genomic_DNA"/>
</dbReference>
<dbReference type="Proteomes" id="UP000664698">
    <property type="component" value="Unassembled WGS sequence"/>
</dbReference>
<keyword evidence="2" id="KW-1185">Reference proteome</keyword>
<sequence length="205" mass="23350">MSSSTKIFLLIFTLIHLSTGAFSQSEKSRKYLDIKEVQLNDSVLVEAISALIDTTFVSVGEAPFDANISPFEQGKGYVELKVWNNQPGDILTKYQVTPTLNTVEADHSDSVYPQFFAYIKDRIILIYCMTCLNETQIGNTLSEESKVAFRERLEPFLVPTVKIKSPGKDGLLFDEDFRVQYYFIKPAFEILVHRSGEYVINFEPH</sequence>
<name>A0ABS3BN18_9BACT</name>
<gene>
    <name evidence="1" type="ORF">J0A67_06785</name>
</gene>
<protein>
    <submittedName>
        <fullName evidence="1">Uncharacterized protein</fullName>
    </submittedName>
</protein>
<evidence type="ECO:0000313" key="1">
    <source>
        <dbReference type="EMBL" id="MBN7800558.1"/>
    </source>
</evidence>
<evidence type="ECO:0000313" key="2">
    <source>
        <dbReference type="Proteomes" id="UP000664698"/>
    </source>
</evidence>
<proteinExistence type="predicted"/>
<dbReference type="RefSeq" id="WP_206568504.1">
    <property type="nucleotide sequence ID" value="NZ_JAFKCW010000001.1"/>
</dbReference>
<reference evidence="1 2" key="1">
    <citation type="submission" date="2021-03" db="EMBL/GenBank/DDBJ databases">
        <title>novel species isolated from a fishpond in China.</title>
        <authorList>
            <person name="Lu H."/>
            <person name="Cai Z."/>
        </authorList>
    </citation>
    <scope>NUCLEOTIDE SEQUENCE [LARGE SCALE GENOMIC DNA]</scope>
    <source>
        <strain evidence="1 2">JCM 31546</strain>
    </source>
</reference>